<evidence type="ECO:0000313" key="7">
    <source>
        <dbReference type="WBParaSite" id="L893_g4460.t1"/>
    </source>
</evidence>
<dbReference type="AlphaFoldDB" id="A0A1I8ACC5"/>
<evidence type="ECO:0000256" key="2">
    <source>
        <dbReference type="ARBA" id="ARBA00022670"/>
    </source>
</evidence>
<keyword evidence="2" id="KW-0645">Protease</keyword>
<dbReference type="Pfam" id="PF00877">
    <property type="entry name" value="NLPC_P60"/>
    <property type="match status" value="1"/>
</dbReference>
<dbReference type="Proteomes" id="UP000095287">
    <property type="component" value="Unplaced"/>
</dbReference>
<evidence type="ECO:0000256" key="1">
    <source>
        <dbReference type="ARBA" id="ARBA00007074"/>
    </source>
</evidence>
<evidence type="ECO:0000313" key="6">
    <source>
        <dbReference type="Proteomes" id="UP000095287"/>
    </source>
</evidence>
<feature type="domain" description="NlpC/P60" evidence="5">
    <location>
        <begin position="9"/>
        <end position="38"/>
    </location>
</feature>
<comment type="similarity">
    <text evidence="1">Belongs to the peptidase C40 family.</text>
</comment>
<keyword evidence="4" id="KW-0788">Thiol protease</keyword>
<dbReference type="InterPro" id="IPR038765">
    <property type="entry name" value="Papain-like_cys_pep_sf"/>
</dbReference>
<proteinExistence type="inferred from homology"/>
<dbReference type="WBParaSite" id="L893_g4460.t1">
    <property type="protein sequence ID" value="L893_g4460.t1"/>
    <property type="gene ID" value="L893_g4460"/>
</dbReference>
<name>A0A1I8ACC5_9BILA</name>
<sequence length="118" mass="12008">MIGIRAPDIDKGALQSGDLVFFATNGGTQVSHAGIYVAGAPGAQSLTAWPAKPAPAGADLAGEHVSAVLLRLAHPPDHIAHVVGHQHPATLIVHHADRAPHGLAVLVEKPGQQIDGLA</sequence>
<dbReference type="SUPFAM" id="SSF54001">
    <property type="entry name" value="Cysteine proteinases"/>
    <property type="match status" value="1"/>
</dbReference>
<reference evidence="7" key="1">
    <citation type="submission" date="2016-11" db="UniProtKB">
        <authorList>
            <consortium name="WormBaseParasite"/>
        </authorList>
    </citation>
    <scope>IDENTIFICATION</scope>
</reference>
<keyword evidence="3" id="KW-0378">Hydrolase</keyword>
<protein>
    <submittedName>
        <fullName evidence="7">NLPC_P60 domain-containing protein</fullName>
    </submittedName>
</protein>
<accession>A0A1I8ACC5</accession>
<evidence type="ECO:0000256" key="4">
    <source>
        <dbReference type="ARBA" id="ARBA00022807"/>
    </source>
</evidence>
<evidence type="ECO:0000259" key="5">
    <source>
        <dbReference type="Pfam" id="PF00877"/>
    </source>
</evidence>
<dbReference type="GO" id="GO:0008234">
    <property type="term" value="F:cysteine-type peptidase activity"/>
    <property type="evidence" value="ECO:0007669"/>
    <property type="project" value="UniProtKB-KW"/>
</dbReference>
<organism evidence="6 7">
    <name type="scientific">Steinernema glaseri</name>
    <dbReference type="NCBI Taxonomy" id="37863"/>
    <lineage>
        <taxon>Eukaryota</taxon>
        <taxon>Metazoa</taxon>
        <taxon>Ecdysozoa</taxon>
        <taxon>Nematoda</taxon>
        <taxon>Chromadorea</taxon>
        <taxon>Rhabditida</taxon>
        <taxon>Tylenchina</taxon>
        <taxon>Panagrolaimomorpha</taxon>
        <taxon>Strongyloidoidea</taxon>
        <taxon>Steinernematidae</taxon>
        <taxon>Steinernema</taxon>
    </lineage>
</organism>
<dbReference type="Gene3D" id="3.90.1720.10">
    <property type="entry name" value="endopeptidase domain like (from Nostoc punctiforme)"/>
    <property type="match status" value="1"/>
</dbReference>
<evidence type="ECO:0000256" key="3">
    <source>
        <dbReference type="ARBA" id="ARBA00022801"/>
    </source>
</evidence>
<dbReference type="GO" id="GO:0006508">
    <property type="term" value="P:proteolysis"/>
    <property type="evidence" value="ECO:0007669"/>
    <property type="project" value="UniProtKB-KW"/>
</dbReference>
<keyword evidence="6" id="KW-1185">Reference proteome</keyword>
<dbReference type="InterPro" id="IPR000064">
    <property type="entry name" value="NLP_P60_dom"/>
</dbReference>